<proteinExistence type="predicted"/>
<evidence type="ECO:0000259" key="3">
    <source>
        <dbReference type="Pfam" id="PF04577"/>
    </source>
</evidence>
<dbReference type="Pfam" id="PF04577">
    <property type="entry name" value="Glyco_transf_61"/>
    <property type="match status" value="1"/>
</dbReference>
<evidence type="ECO:0000256" key="1">
    <source>
        <dbReference type="SAM" id="MobiDB-lite"/>
    </source>
</evidence>
<dbReference type="EMBL" id="JAWWNJ010000008">
    <property type="protein sequence ID" value="KAK7050532.1"/>
    <property type="molecule type" value="Genomic_DNA"/>
</dbReference>
<dbReference type="InterPro" id="IPR049625">
    <property type="entry name" value="Glyco_transf_61_cat"/>
</dbReference>
<feature type="domain" description="Glycosyltransferase 61 catalytic" evidence="3">
    <location>
        <begin position="256"/>
        <end position="438"/>
    </location>
</feature>
<dbReference type="Proteomes" id="UP001362999">
    <property type="component" value="Unassembled WGS sequence"/>
</dbReference>
<protein>
    <recommendedName>
        <fullName evidence="3">Glycosyltransferase 61 catalytic domain-containing protein</fullName>
    </recommendedName>
</protein>
<dbReference type="GO" id="GO:0016757">
    <property type="term" value="F:glycosyltransferase activity"/>
    <property type="evidence" value="ECO:0007669"/>
    <property type="project" value="InterPro"/>
</dbReference>
<name>A0AAW0DGH8_9AGAR</name>
<gene>
    <name evidence="4" type="ORF">R3P38DRAFT_2865709</name>
</gene>
<evidence type="ECO:0000313" key="4">
    <source>
        <dbReference type="EMBL" id="KAK7050532.1"/>
    </source>
</evidence>
<keyword evidence="2" id="KW-0472">Membrane</keyword>
<sequence>MNGQRLDLKGLTCYYLAFAASAPGRRLFLLGLSFLILLSLYFIGQLQLPSAAIQLFEDANINPHRPSSPGVEGAGVDIDSPADPPASSHFPPHYSDALKLSLTSSSPKLSDPWAPLSLSECLFGMPSYYAPCAARRMQDVTVEYAEELIYPDFEIREPYFARSEHRLKWRIFAQTCPDYIPRATALDSGWVQYRGQSGQNFVFHNVRYSVNFGLDSWSPKSCMAPQVETSSMESLSEPLTANSTVIIAASPDSWSFQHFLDRVTHTLAQGRHLSSSLPHVLTGRRPHVRTVQELWAKMGYTEDHLLHSTSHVEASTLIFACRAVLIHPWLSLKSLESFGIYHQETSKARNKLVYMSRSAGGPISNGGRKVVNEEEVLRGIKTFLAQRGRGEELVMFNHQNFEDVTELFSWFSENVIAVIGPHGGAMINHRWARPQTLVLEFMPTTRIATMIYEEAAILSQTYATLMIEPTSPGGTDMLVDVDDVVSLLDKHLGVVGEDPLRKSYFWRTPGLGFR</sequence>
<keyword evidence="2" id="KW-0812">Transmembrane</keyword>
<comment type="caution">
    <text evidence="4">The sequence shown here is derived from an EMBL/GenBank/DDBJ whole genome shotgun (WGS) entry which is preliminary data.</text>
</comment>
<reference evidence="4 5" key="1">
    <citation type="journal article" date="2024" name="J Genomics">
        <title>Draft genome sequencing and assembly of Favolaschia claudopus CIRM-BRFM 2984 isolated from oak limbs.</title>
        <authorList>
            <person name="Navarro D."/>
            <person name="Drula E."/>
            <person name="Chaduli D."/>
            <person name="Cazenave R."/>
            <person name="Ahrendt S."/>
            <person name="Wang J."/>
            <person name="Lipzen A."/>
            <person name="Daum C."/>
            <person name="Barry K."/>
            <person name="Grigoriev I.V."/>
            <person name="Favel A."/>
            <person name="Rosso M.N."/>
            <person name="Martin F."/>
        </authorList>
    </citation>
    <scope>NUCLEOTIDE SEQUENCE [LARGE SCALE GENOMIC DNA]</scope>
    <source>
        <strain evidence="4 5">CIRM-BRFM 2984</strain>
    </source>
</reference>
<accession>A0AAW0DGH8</accession>
<feature type="transmembrane region" description="Helical" evidence="2">
    <location>
        <begin position="27"/>
        <end position="44"/>
    </location>
</feature>
<keyword evidence="5" id="KW-1185">Reference proteome</keyword>
<evidence type="ECO:0000256" key="2">
    <source>
        <dbReference type="SAM" id="Phobius"/>
    </source>
</evidence>
<keyword evidence="2" id="KW-1133">Transmembrane helix</keyword>
<organism evidence="4 5">
    <name type="scientific">Favolaschia claudopus</name>
    <dbReference type="NCBI Taxonomy" id="2862362"/>
    <lineage>
        <taxon>Eukaryota</taxon>
        <taxon>Fungi</taxon>
        <taxon>Dikarya</taxon>
        <taxon>Basidiomycota</taxon>
        <taxon>Agaricomycotina</taxon>
        <taxon>Agaricomycetes</taxon>
        <taxon>Agaricomycetidae</taxon>
        <taxon>Agaricales</taxon>
        <taxon>Marasmiineae</taxon>
        <taxon>Mycenaceae</taxon>
        <taxon>Favolaschia</taxon>
    </lineage>
</organism>
<evidence type="ECO:0000313" key="5">
    <source>
        <dbReference type="Proteomes" id="UP001362999"/>
    </source>
</evidence>
<dbReference type="AlphaFoldDB" id="A0AAW0DGH8"/>
<feature type="region of interest" description="Disordered" evidence="1">
    <location>
        <begin position="64"/>
        <end position="88"/>
    </location>
</feature>